<dbReference type="Proteomes" id="UP000248146">
    <property type="component" value="Unassembled WGS sequence"/>
</dbReference>
<keyword evidence="2" id="KW-0238">DNA-binding</keyword>
<dbReference type="OrthoDB" id="9803764at2"/>
<dbReference type="Pfam" id="PF12833">
    <property type="entry name" value="HTH_18"/>
    <property type="match status" value="1"/>
</dbReference>
<accession>A0A2V4L8S2</accession>
<gene>
    <name evidence="5" type="ORF">DMO17_09915</name>
</gene>
<dbReference type="SUPFAM" id="SSF46689">
    <property type="entry name" value="Homeodomain-like"/>
    <property type="match status" value="1"/>
</dbReference>
<dbReference type="SMART" id="SM00342">
    <property type="entry name" value="HTH_ARAC"/>
    <property type="match status" value="1"/>
</dbReference>
<comment type="caution">
    <text evidence="5">The sequence shown here is derived from an EMBL/GenBank/DDBJ whole genome shotgun (WGS) entry which is preliminary data.</text>
</comment>
<name>A0A2V4L8S2_AQUAC</name>
<dbReference type="PANTHER" id="PTHR43130:SF11">
    <property type="entry name" value="TRANSCRIPTIONAL REGULATORY PROTEIN"/>
    <property type="match status" value="1"/>
</dbReference>
<evidence type="ECO:0000313" key="5">
    <source>
        <dbReference type="EMBL" id="PYC25972.1"/>
    </source>
</evidence>
<dbReference type="InterPro" id="IPR052158">
    <property type="entry name" value="INH-QAR"/>
</dbReference>
<dbReference type="GO" id="GO:0003700">
    <property type="term" value="F:DNA-binding transcription factor activity"/>
    <property type="evidence" value="ECO:0007669"/>
    <property type="project" value="InterPro"/>
</dbReference>
<dbReference type="PROSITE" id="PS01124">
    <property type="entry name" value="HTH_ARAC_FAMILY_2"/>
    <property type="match status" value="1"/>
</dbReference>
<dbReference type="Gene3D" id="3.40.50.880">
    <property type="match status" value="1"/>
</dbReference>
<dbReference type="GO" id="GO:0043565">
    <property type="term" value="F:sequence-specific DNA binding"/>
    <property type="evidence" value="ECO:0007669"/>
    <property type="project" value="InterPro"/>
</dbReference>
<dbReference type="EMBL" id="QJRX01000004">
    <property type="protein sequence ID" value="PYC25972.1"/>
    <property type="molecule type" value="Genomic_DNA"/>
</dbReference>
<keyword evidence="1" id="KW-0805">Transcription regulation</keyword>
<dbReference type="InterPro" id="IPR020449">
    <property type="entry name" value="Tscrpt_reg_AraC-type_HTH"/>
</dbReference>
<dbReference type="InterPro" id="IPR029062">
    <property type="entry name" value="Class_I_gatase-like"/>
</dbReference>
<reference evidence="5 6" key="1">
    <citation type="submission" date="2018-06" db="EMBL/GenBank/DDBJ databases">
        <title>Pseudomonas diversity within urban Lake Michigan freshwaters.</title>
        <authorList>
            <person name="Batrich M."/>
            <person name="Hatzopoulos T."/>
            <person name="Putonti C."/>
        </authorList>
    </citation>
    <scope>NUCLEOTIDE SEQUENCE [LARGE SCALE GENOMIC DNA]</scope>
    <source>
        <strain evidence="5 6">MB-090714</strain>
    </source>
</reference>
<dbReference type="PANTHER" id="PTHR43130">
    <property type="entry name" value="ARAC-FAMILY TRANSCRIPTIONAL REGULATOR"/>
    <property type="match status" value="1"/>
</dbReference>
<proteinExistence type="predicted"/>
<sequence length="306" mass="33901">MPAGLFAFADLLSAANRRSGQRHFELRWLGLDLQAVECAQGLRLQPEATLAEARCDALLIPGLWADSEARVAQALEQHRALLHGLARLSRKTRLWSYCTGVCLLAGSGRLDGEEATATWWLADSLRARFPKVGWQFQHTQLFGPRVATASGVSGHLPIARALIEEQLGVEAYREIARMMVLPRPEPAAPVFRALGVARQSDPLLRRLQLLVERHPARLLVAERLAAELALSTRTLARKVRALTGHALADHVRLIKLNQAGERLILTSESVAQISEALGFGDESSFRRTFKRVTGMTPLAYRQSFRL</sequence>
<dbReference type="AlphaFoldDB" id="A0A2V4L8S2"/>
<dbReference type="SUPFAM" id="SSF52317">
    <property type="entry name" value="Class I glutamine amidotransferase-like"/>
    <property type="match status" value="1"/>
</dbReference>
<dbReference type="PRINTS" id="PR00032">
    <property type="entry name" value="HTHARAC"/>
</dbReference>
<dbReference type="InterPro" id="IPR018060">
    <property type="entry name" value="HTH_AraC"/>
</dbReference>
<dbReference type="InterPro" id="IPR009057">
    <property type="entry name" value="Homeodomain-like_sf"/>
</dbReference>
<evidence type="ECO:0000313" key="6">
    <source>
        <dbReference type="Proteomes" id="UP000248146"/>
    </source>
</evidence>
<feature type="domain" description="HTH araC/xylS-type" evidence="4">
    <location>
        <begin position="205"/>
        <end position="303"/>
    </location>
</feature>
<protein>
    <submittedName>
        <fullName evidence="5">AraC family transcriptional regulator</fullName>
    </submittedName>
</protein>
<evidence type="ECO:0000259" key="4">
    <source>
        <dbReference type="PROSITE" id="PS01124"/>
    </source>
</evidence>
<evidence type="ECO:0000256" key="2">
    <source>
        <dbReference type="ARBA" id="ARBA00023125"/>
    </source>
</evidence>
<keyword evidence="3" id="KW-0804">Transcription</keyword>
<dbReference type="Gene3D" id="1.10.10.60">
    <property type="entry name" value="Homeodomain-like"/>
    <property type="match status" value="1"/>
</dbReference>
<evidence type="ECO:0000256" key="3">
    <source>
        <dbReference type="ARBA" id="ARBA00023163"/>
    </source>
</evidence>
<organism evidence="5 6">
    <name type="scientific">Aquipseudomonas alcaligenes</name>
    <name type="common">Pseudomonas alcaligenes</name>
    <dbReference type="NCBI Taxonomy" id="43263"/>
    <lineage>
        <taxon>Bacteria</taxon>
        <taxon>Pseudomonadati</taxon>
        <taxon>Pseudomonadota</taxon>
        <taxon>Gammaproteobacteria</taxon>
        <taxon>Pseudomonadales</taxon>
        <taxon>Pseudomonadaceae</taxon>
        <taxon>Aquipseudomonas</taxon>
    </lineage>
</organism>
<evidence type="ECO:0000256" key="1">
    <source>
        <dbReference type="ARBA" id="ARBA00023015"/>
    </source>
</evidence>